<evidence type="ECO:0000313" key="3">
    <source>
        <dbReference type="Proteomes" id="UP000192573"/>
    </source>
</evidence>
<dbReference type="Gene3D" id="1.10.1220.10">
    <property type="entry name" value="Met repressor-like"/>
    <property type="match status" value="1"/>
</dbReference>
<dbReference type="Proteomes" id="UP000192573">
    <property type="component" value="Unassembled WGS sequence"/>
</dbReference>
<protein>
    <submittedName>
        <fullName evidence="2">Plasmid replication protein</fullName>
    </submittedName>
</protein>
<dbReference type="GO" id="GO:0043565">
    <property type="term" value="F:sequence-specific DNA binding"/>
    <property type="evidence" value="ECO:0007669"/>
    <property type="project" value="UniProtKB-ARBA"/>
</dbReference>
<dbReference type="GO" id="GO:0006355">
    <property type="term" value="P:regulation of DNA-templated transcription"/>
    <property type="evidence" value="ECO:0007669"/>
    <property type="project" value="InterPro"/>
</dbReference>
<dbReference type="InterPro" id="IPR004322">
    <property type="entry name" value="Plasmid_replicase_bac"/>
</dbReference>
<dbReference type="SMART" id="SM00942">
    <property type="entry name" value="PriCT_1"/>
    <property type="match status" value="1"/>
</dbReference>
<dbReference type="InterPro" id="IPR013321">
    <property type="entry name" value="Arc_rbn_hlx_hlx"/>
</dbReference>
<dbReference type="EMBL" id="NAEW01000042">
    <property type="protein sequence ID" value="OQM38993.1"/>
    <property type="molecule type" value="Genomic_DNA"/>
</dbReference>
<feature type="domain" description="Primase C-terminal 1" evidence="1">
    <location>
        <begin position="163"/>
        <end position="237"/>
    </location>
</feature>
<dbReference type="Gene3D" id="1.10.340.50">
    <property type="match status" value="1"/>
</dbReference>
<evidence type="ECO:0000313" key="2">
    <source>
        <dbReference type="EMBL" id="OQM38993.1"/>
    </source>
</evidence>
<proteinExistence type="predicted"/>
<dbReference type="InterPro" id="IPR014820">
    <property type="entry name" value="PriCT_1"/>
</dbReference>
<dbReference type="AlphaFoldDB" id="A0A1V8NRF1"/>
<dbReference type="Pfam" id="PF03090">
    <property type="entry name" value="Replicase"/>
    <property type="match status" value="1"/>
</dbReference>
<comment type="caution">
    <text evidence="2">The sequence shown here is derived from an EMBL/GenBank/DDBJ whole genome shotgun (WGS) entry which is preliminary data.</text>
</comment>
<organism evidence="2 3">
    <name type="scientific">Citrobacter braakii</name>
    <dbReference type="NCBI Taxonomy" id="57706"/>
    <lineage>
        <taxon>Bacteria</taxon>
        <taxon>Pseudomonadati</taxon>
        <taxon>Pseudomonadota</taxon>
        <taxon>Gammaproteobacteria</taxon>
        <taxon>Enterobacterales</taxon>
        <taxon>Enterobacteriaceae</taxon>
        <taxon>Citrobacter</taxon>
        <taxon>Citrobacter freundii complex</taxon>
    </lineage>
</organism>
<name>A0A1V8NRF1_CITBR</name>
<reference evidence="2 3" key="1">
    <citation type="submission" date="2017-03" db="EMBL/GenBank/DDBJ databases">
        <authorList>
            <person name="Afonso C.L."/>
            <person name="Miller P.J."/>
            <person name="Scott M.A."/>
            <person name="Spackman E."/>
            <person name="Goraichik I."/>
            <person name="Dimitrov K.M."/>
            <person name="Suarez D.L."/>
            <person name="Swayne D.E."/>
        </authorList>
    </citation>
    <scope>NUCLEOTIDE SEQUENCE [LARGE SCALE GENOMIC DNA]</scope>
    <source>
        <strain evidence="2 3">ATCC 51113</strain>
    </source>
</reference>
<sequence>MNALDYFNENLPRKPYFTDELIAGLRIGKTARAKLARYIQQNQPHAQFWLVFDVDRQGAAIDWTDLGAPAPNLVVMNPENAHAHLLYALETAIRTAPDGSVRALKYAASVERALCAKLGADCGYSGLICKNPNSTSWRVTQWQPIPYTLEWLADYVDLEAAGRAQNDADYGLGRNCHLFEKTRKWAYRAIRQGWPDFAQWLAACCQRVELYNVQLPVPLSMPECHAIGRSIAKWTHSRFTASGFAEFVAATHTPEIQAKRGSKGGKISKRGASETSARTLKPWEQLGISRRWYYQKKKRGLL</sequence>
<accession>A0A1V8NRF1</accession>
<evidence type="ECO:0000259" key="1">
    <source>
        <dbReference type="SMART" id="SM00942"/>
    </source>
</evidence>
<dbReference type="RefSeq" id="WP_080861332.1">
    <property type="nucleotide sequence ID" value="NZ_NAEW01000042.1"/>
</dbReference>
<gene>
    <name evidence="2" type="ORF">BZK42_27190</name>
</gene>